<dbReference type="AlphaFoldDB" id="A0AA39PDE8"/>
<reference evidence="1" key="1">
    <citation type="submission" date="2023-06" db="EMBL/GenBank/DDBJ databases">
        <authorList>
            <consortium name="Lawrence Berkeley National Laboratory"/>
            <person name="Ahrendt S."/>
            <person name="Sahu N."/>
            <person name="Indic B."/>
            <person name="Wong-Bajracharya J."/>
            <person name="Merenyi Z."/>
            <person name="Ke H.-M."/>
            <person name="Monk M."/>
            <person name="Kocsube S."/>
            <person name="Drula E."/>
            <person name="Lipzen A."/>
            <person name="Balint B."/>
            <person name="Henrissat B."/>
            <person name="Andreopoulos B."/>
            <person name="Martin F.M."/>
            <person name="Harder C.B."/>
            <person name="Rigling D."/>
            <person name="Ford K.L."/>
            <person name="Foster G.D."/>
            <person name="Pangilinan J."/>
            <person name="Papanicolaou A."/>
            <person name="Barry K."/>
            <person name="LaButti K."/>
            <person name="Viragh M."/>
            <person name="Koriabine M."/>
            <person name="Yan M."/>
            <person name="Riley R."/>
            <person name="Champramary S."/>
            <person name="Plett K.L."/>
            <person name="Tsai I.J."/>
            <person name="Slot J."/>
            <person name="Sipos G."/>
            <person name="Plett J."/>
            <person name="Nagy L.G."/>
            <person name="Grigoriev I.V."/>
        </authorList>
    </citation>
    <scope>NUCLEOTIDE SEQUENCE</scope>
    <source>
        <strain evidence="1">ICMP 16352</strain>
    </source>
</reference>
<name>A0AA39PDE8_9AGAR</name>
<evidence type="ECO:0000313" key="1">
    <source>
        <dbReference type="EMBL" id="KAK0482197.1"/>
    </source>
</evidence>
<accession>A0AA39PDE8</accession>
<dbReference type="SUPFAM" id="SSF50249">
    <property type="entry name" value="Nucleic acid-binding proteins"/>
    <property type="match status" value="1"/>
</dbReference>
<dbReference type="InterPro" id="IPR012340">
    <property type="entry name" value="NA-bd_OB-fold"/>
</dbReference>
<proteinExistence type="predicted"/>
<comment type="caution">
    <text evidence="1">The sequence shown here is derived from an EMBL/GenBank/DDBJ whole genome shotgun (WGS) entry which is preliminary data.</text>
</comment>
<dbReference type="Gene3D" id="2.40.50.140">
    <property type="entry name" value="Nucleic acid-binding proteins"/>
    <property type="match status" value="1"/>
</dbReference>
<keyword evidence="2" id="KW-1185">Reference proteome</keyword>
<evidence type="ECO:0008006" key="3">
    <source>
        <dbReference type="Google" id="ProtNLM"/>
    </source>
</evidence>
<dbReference type="EMBL" id="JAUEPR010000007">
    <property type="protein sequence ID" value="KAK0482197.1"/>
    <property type="molecule type" value="Genomic_DNA"/>
</dbReference>
<protein>
    <recommendedName>
        <fullName evidence="3">Telomeric single stranded DNA binding POT1/Cdc13 domain-containing protein</fullName>
    </recommendedName>
</protein>
<organism evidence="1 2">
    <name type="scientific">Armillaria novae-zelandiae</name>
    <dbReference type="NCBI Taxonomy" id="153914"/>
    <lineage>
        <taxon>Eukaryota</taxon>
        <taxon>Fungi</taxon>
        <taxon>Dikarya</taxon>
        <taxon>Basidiomycota</taxon>
        <taxon>Agaricomycotina</taxon>
        <taxon>Agaricomycetes</taxon>
        <taxon>Agaricomycetidae</taxon>
        <taxon>Agaricales</taxon>
        <taxon>Marasmiineae</taxon>
        <taxon>Physalacriaceae</taxon>
        <taxon>Armillaria</taxon>
    </lineage>
</organism>
<gene>
    <name evidence="1" type="ORF">IW261DRAFT_1677831</name>
</gene>
<evidence type="ECO:0000313" key="2">
    <source>
        <dbReference type="Proteomes" id="UP001175227"/>
    </source>
</evidence>
<sequence length="273" mass="30258">MSFDHLSLKRFAADLLSNPDNDSGYVSGTISMVWNRTDRCRFIFKIDASNDAKSSVPFDVIFAAVSAQGLKLCPTDKLDLGLKGISWKVAMNSGRFFDTGLPRRPMSAHKDENRYWRSTKDSQVDVSTPRWTPTLIRHDAPIHFPQRKRSHAVAILADTPVLIFSALGMSSSDSIPPALQDSRFSMTARLNFSRTQYVALKETSMMAHGKLINVIGIVKFVSEPFLVSHGEHLTCTIKILDPSISSLEDRACNEALGVTVLRGSINIGFLALR</sequence>
<dbReference type="Proteomes" id="UP001175227">
    <property type="component" value="Unassembled WGS sequence"/>
</dbReference>